<sequence length="408" mass="46422">MYATRTLTNTITQASKSFPVLLLTGARQVGKTTLFESCAPANYRYVTLDDPEQAALAKDDPALFFQRHSPPLIIDEVQYAPELFRAIKLIVDRDKKPGQFWLTGSQKFHLMRGVTESLAGRVAVLELTGLSYGEIKQRAAQTPPFLPNKVWLEQARERAEKPLLLPEVYHLIWRGSYPRIVTDPETSRDLFYNAYIQTYLQRDVRDLTRVGDERAFLQFLRAAAARTSQLLNYADLARDAGVDQKTVKAWLSILEVSGIIYLLQPWHNNLSKRLLKTPKLYFLDTGLCAYLTQWSSPETLEAGAMNGAILENWMLMEILKSYWHNGLQPSAWFYRDKEQREIDLLLEQDGKLHPVEFKKTASPNIKAARHFSVLEKLGVDVGHGAVICLKEEDVPLSREVDAVPVGYL</sequence>
<evidence type="ECO:0000313" key="3">
    <source>
        <dbReference type="EMBL" id="CAA6829689.1"/>
    </source>
</evidence>
<dbReference type="SUPFAM" id="SSF52540">
    <property type="entry name" value="P-loop containing nucleoside triphosphate hydrolases"/>
    <property type="match status" value="1"/>
</dbReference>
<organism evidence="3">
    <name type="scientific">uncultured Thiotrichaceae bacterium</name>
    <dbReference type="NCBI Taxonomy" id="298394"/>
    <lineage>
        <taxon>Bacteria</taxon>
        <taxon>Pseudomonadati</taxon>
        <taxon>Pseudomonadota</taxon>
        <taxon>Gammaproteobacteria</taxon>
        <taxon>Thiotrichales</taxon>
        <taxon>Thiotrichaceae</taxon>
        <taxon>environmental samples</taxon>
    </lineage>
</organism>
<protein>
    <submittedName>
        <fullName evidence="3">ATPase component BioM of energizing module of biotin ECF transporter</fullName>
    </submittedName>
</protein>
<dbReference type="Pfam" id="PF13635">
    <property type="entry name" value="DUF4143"/>
    <property type="match status" value="1"/>
</dbReference>
<evidence type="ECO:0000259" key="1">
    <source>
        <dbReference type="Pfam" id="PF13173"/>
    </source>
</evidence>
<feature type="domain" description="DUF4143" evidence="2">
    <location>
        <begin position="201"/>
        <end position="359"/>
    </location>
</feature>
<gene>
    <name evidence="3" type="ORF">HELGO_WM23356</name>
</gene>
<dbReference type="PANTHER" id="PTHR43566:SF2">
    <property type="entry name" value="DUF4143 DOMAIN-CONTAINING PROTEIN"/>
    <property type="match status" value="1"/>
</dbReference>
<dbReference type="InterPro" id="IPR027417">
    <property type="entry name" value="P-loop_NTPase"/>
</dbReference>
<dbReference type="InterPro" id="IPR041682">
    <property type="entry name" value="AAA_14"/>
</dbReference>
<feature type="domain" description="AAA" evidence="1">
    <location>
        <begin position="18"/>
        <end position="135"/>
    </location>
</feature>
<name>A0A6S6UCT0_9GAMM</name>
<dbReference type="AlphaFoldDB" id="A0A6S6UCT0"/>
<dbReference type="EMBL" id="CACVAT010000545">
    <property type="protein sequence ID" value="CAA6829689.1"/>
    <property type="molecule type" value="Genomic_DNA"/>
</dbReference>
<dbReference type="InterPro" id="IPR025420">
    <property type="entry name" value="DUF4143"/>
</dbReference>
<proteinExistence type="predicted"/>
<dbReference type="Pfam" id="PF13173">
    <property type="entry name" value="AAA_14"/>
    <property type="match status" value="1"/>
</dbReference>
<accession>A0A6S6UCT0</accession>
<dbReference type="PANTHER" id="PTHR43566">
    <property type="entry name" value="CONSERVED PROTEIN"/>
    <property type="match status" value="1"/>
</dbReference>
<reference evidence="3" key="1">
    <citation type="submission" date="2020-01" db="EMBL/GenBank/DDBJ databases">
        <authorList>
            <person name="Meier V. D."/>
            <person name="Meier V D."/>
        </authorList>
    </citation>
    <scope>NUCLEOTIDE SEQUENCE</scope>
    <source>
        <strain evidence="3">HLG_WM_MAG_09</strain>
    </source>
</reference>
<evidence type="ECO:0000259" key="2">
    <source>
        <dbReference type="Pfam" id="PF13635"/>
    </source>
</evidence>